<dbReference type="Proteomes" id="UP001153269">
    <property type="component" value="Unassembled WGS sequence"/>
</dbReference>
<proteinExistence type="predicted"/>
<reference evidence="2" key="1">
    <citation type="submission" date="2020-03" db="EMBL/GenBank/DDBJ databases">
        <authorList>
            <person name="Weist P."/>
        </authorList>
    </citation>
    <scope>NUCLEOTIDE SEQUENCE</scope>
</reference>
<evidence type="ECO:0000313" key="3">
    <source>
        <dbReference type="Proteomes" id="UP001153269"/>
    </source>
</evidence>
<dbReference type="AlphaFoldDB" id="A0A9N7TH82"/>
<sequence length="310" mass="34575">MGALCEEPGESTCVMHKVKKRSRGRSEADLPEMDFPVEAKVHLEDFRDDTKVRELLRSHDFQVKDLSRDLVLVKGSFLKLKAVKVRLEELRQNQTEAAPRPASPVSSGAGSRHDPDVRPKSAGDRGQNSSPLRAAASPGAREAFRPRSEVLLVEADVFRYAEQVRKKDVDMILENHNVKMSVDKVSDSAEVTLLGKNARMAAGKLQSIFNDLTKSLRTQEVPLRDLDREGKAFLEKIRRRNNVIDSVLVCEMRDRLHLIGSSTRSFEVKQKLLGRSVEPSGRAGRTLGRSSGRRSSSLPPVNRKSTDTEA</sequence>
<organism evidence="2 3">
    <name type="scientific">Pleuronectes platessa</name>
    <name type="common">European plaice</name>
    <dbReference type="NCBI Taxonomy" id="8262"/>
    <lineage>
        <taxon>Eukaryota</taxon>
        <taxon>Metazoa</taxon>
        <taxon>Chordata</taxon>
        <taxon>Craniata</taxon>
        <taxon>Vertebrata</taxon>
        <taxon>Euteleostomi</taxon>
        <taxon>Actinopterygii</taxon>
        <taxon>Neopterygii</taxon>
        <taxon>Teleostei</taxon>
        <taxon>Neoteleostei</taxon>
        <taxon>Acanthomorphata</taxon>
        <taxon>Carangaria</taxon>
        <taxon>Pleuronectiformes</taxon>
        <taxon>Pleuronectoidei</taxon>
        <taxon>Pleuronectidae</taxon>
        <taxon>Pleuronectes</taxon>
    </lineage>
</organism>
<keyword evidence="3" id="KW-1185">Reference proteome</keyword>
<comment type="caution">
    <text evidence="2">The sequence shown here is derived from an EMBL/GenBank/DDBJ whole genome shotgun (WGS) entry which is preliminary data.</text>
</comment>
<dbReference type="EMBL" id="CADEAL010000003">
    <property type="protein sequence ID" value="CAB1412481.1"/>
    <property type="molecule type" value="Genomic_DNA"/>
</dbReference>
<feature type="region of interest" description="Disordered" evidence="1">
    <location>
        <begin position="273"/>
        <end position="310"/>
    </location>
</feature>
<feature type="region of interest" description="Disordered" evidence="1">
    <location>
        <begin position="93"/>
        <end position="141"/>
    </location>
</feature>
<feature type="compositionally biased region" description="Basic and acidic residues" evidence="1">
    <location>
        <begin position="111"/>
        <end position="123"/>
    </location>
</feature>
<name>A0A9N7TH82_PLEPL</name>
<evidence type="ECO:0000313" key="2">
    <source>
        <dbReference type="EMBL" id="CAB1412481.1"/>
    </source>
</evidence>
<gene>
    <name evidence="2" type="ORF">PLEPLA_LOCUS173</name>
</gene>
<accession>A0A9N7TH82</accession>
<evidence type="ECO:0000256" key="1">
    <source>
        <dbReference type="SAM" id="MobiDB-lite"/>
    </source>
</evidence>
<protein>
    <submittedName>
        <fullName evidence="2">Uncharacterized protein</fullName>
    </submittedName>
</protein>
<feature type="compositionally biased region" description="Low complexity" evidence="1">
    <location>
        <begin position="280"/>
        <end position="297"/>
    </location>
</feature>